<dbReference type="EMBL" id="CM042044">
    <property type="protein sequence ID" value="KAI3687027.1"/>
    <property type="molecule type" value="Genomic_DNA"/>
</dbReference>
<proteinExistence type="predicted"/>
<gene>
    <name evidence="1" type="ORF">L1987_80717</name>
</gene>
<protein>
    <submittedName>
        <fullName evidence="1">Uncharacterized protein</fullName>
    </submittedName>
</protein>
<accession>A0ACB8YP29</accession>
<evidence type="ECO:0000313" key="2">
    <source>
        <dbReference type="Proteomes" id="UP001056120"/>
    </source>
</evidence>
<reference evidence="2" key="1">
    <citation type="journal article" date="2022" name="Mol. Ecol. Resour.">
        <title>The genomes of chicory, endive, great burdock and yacon provide insights into Asteraceae palaeo-polyploidization history and plant inulin production.</title>
        <authorList>
            <person name="Fan W."/>
            <person name="Wang S."/>
            <person name="Wang H."/>
            <person name="Wang A."/>
            <person name="Jiang F."/>
            <person name="Liu H."/>
            <person name="Zhao H."/>
            <person name="Xu D."/>
            <person name="Zhang Y."/>
        </authorList>
    </citation>
    <scope>NUCLEOTIDE SEQUENCE [LARGE SCALE GENOMIC DNA]</scope>
    <source>
        <strain evidence="2">cv. Yunnan</strain>
    </source>
</reference>
<organism evidence="1 2">
    <name type="scientific">Smallanthus sonchifolius</name>
    <dbReference type="NCBI Taxonomy" id="185202"/>
    <lineage>
        <taxon>Eukaryota</taxon>
        <taxon>Viridiplantae</taxon>
        <taxon>Streptophyta</taxon>
        <taxon>Embryophyta</taxon>
        <taxon>Tracheophyta</taxon>
        <taxon>Spermatophyta</taxon>
        <taxon>Magnoliopsida</taxon>
        <taxon>eudicotyledons</taxon>
        <taxon>Gunneridae</taxon>
        <taxon>Pentapetalae</taxon>
        <taxon>asterids</taxon>
        <taxon>campanulids</taxon>
        <taxon>Asterales</taxon>
        <taxon>Asteraceae</taxon>
        <taxon>Asteroideae</taxon>
        <taxon>Heliantheae alliance</taxon>
        <taxon>Millerieae</taxon>
        <taxon>Smallanthus</taxon>
    </lineage>
</organism>
<keyword evidence="2" id="KW-1185">Reference proteome</keyword>
<dbReference type="Proteomes" id="UP001056120">
    <property type="component" value="Linkage Group LG27"/>
</dbReference>
<sequence length="203" mass="22510">MWLSVESSGTKSDAHTPSATKKDLKSDATSPRRENTVSATMRLERPRARTRENARKRTYLSKKVTFKSIKKGEPSIRAPPIFTPPEPTKDYIHLYRTTTALRDAHASRIQSRVAIAKMPPRRNVQHANNSADCVATAAGRISYLSGQIKEALKNDAENVERNNGTNGEHNGGNEHRKGCLYKGFTTCKPKDFYGTEGAIGALR</sequence>
<evidence type="ECO:0000313" key="1">
    <source>
        <dbReference type="EMBL" id="KAI3687027.1"/>
    </source>
</evidence>
<reference evidence="1 2" key="2">
    <citation type="journal article" date="2022" name="Mol. Ecol. Resour.">
        <title>The genomes of chicory, endive, great burdock and yacon provide insights into Asteraceae paleo-polyploidization history and plant inulin production.</title>
        <authorList>
            <person name="Fan W."/>
            <person name="Wang S."/>
            <person name="Wang H."/>
            <person name="Wang A."/>
            <person name="Jiang F."/>
            <person name="Liu H."/>
            <person name="Zhao H."/>
            <person name="Xu D."/>
            <person name="Zhang Y."/>
        </authorList>
    </citation>
    <scope>NUCLEOTIDE SEQUENCE [LARGE SCALE GENOMIC DNA]</scope>
    <source>
        <strain evidence="2">cv. Yunnan</strain>
        <tissue evidence="1">Leaves</tissue>
    </source>
</reference>
<name>A0ACB8YP29_9ASTR</name>
<comment type="caution">
    <text evidence="1">The sequence shown here is derived from an EMBL/GenBank/DDBJ whole genome shotgun (WGS) entry which is preliminary data.</text>
</comment>